<evidence type="ECO:0000256" key="1">
    <source>
        <dbReference type="ARBA" id="ARBA00009437"/>
    </source>
</evidence>
<dbReference type="Gene3D" id="3.40.190.10">
    <property type="entry name" value="Periplasmic binding protein-like II"/>
    <property type="match status" value="2"/>
</dbReference>
<keyword evidence="7" id="KW-1185">Reference proteome</keyword>
<dbReference type="Proteomes" id="UP001501577">
    <property type="component" value="Unassembled WGS sequence"/>
</dbReference>
<evidence type="ECO:0000256" key="3">
    <source>
        <dbReference type="ARBA" id="ARBA00023125"/>
    </source>
</evidence>
<keyword evidence="3" id="KW-0238">DNA-binding</keyword>
<dbReference type="PANTHER" id="PTHR30126:SF40">
    <property type="entry name" value="HTH-TYPE TRANSCRIPTIONAL REGULATOR GLTR"/>
    <property type="match status" value="1"/>
</dbReference>
<dbReference type="Pfam" id="PF00126">
    <property type="entry name" value="HTH_1"/>
    <property type="match status" value="1"/>
</dbReference>
<accession>A0ABN3Y733</accession>
<dbReference type="SUPFAM" id="SSF53850">
    <property type="entry name" value="Periplasmic binding protein-like II"/>
    <property type="match status" value="1"/>
</dbReference>
<organism evidence="6 7">
    <name type="scientific">Tetragenococcus solitarius</name>
    <dbReference type="NCBI Taxonomy" id="71453"/>
    <lineage>
        <taxon>Bacteria</taxon>
        <taxon>Bacillati</taxon>
        <taxon>Bacillota</taxon>
        <taxon>Bacilli</taxon>
        <taxon>Lactobacillales</taxon>
        <taxon>Enterococcaceae</taxon>
        <taxon>Tetragenococcus</taxon>
    </lineage>
</organism>
<dbReference type="PANTHER" id="PTHR30126">
    <property type="entry name" value="HTH-TYPE TRANSCRIPTIONAL REGULATOR"/>
    <property type="match status" value="1"/>
</dbReference>
<dbReference type="SUPFAM" id="SSF46785">
    <property type="entry name" value="Winged helix' DNA-binding domain"/>
    <property type="match status" value="1"/>
</dbReference>
<dbReference type="InterPro" id="IPR005119">
    <property type="entry name" value="LysR_subst-bd"/>
</dbReference>
<gene>
    <name evidence="6" type="ORF">GCM10019998_16940</name>
</gene>
<name>A0ABN3Y733_9ENTE</name>
<dbReference type="EMBL" id="BAAAXQ010000059">
    <property type="protein sequence ID" value="GAA3021203.1"/>
    <property type="molecule type" value="Genomic_DNA"/>
</dbReference>
<evidence type="ECO:0000256" key="2">
    <source>
        <dbReference type="ARBA" id="ARBA00023015"/>
    </source>
</evidence>
<comment type="caution">
    <text evidence="6">The sequence shown here is derived from an EMBL/GenBank/DDBJ whole genome shotgun (WGS) entry which is preliminary data.</text>
</comment>
<dbReference type="Gene3D" id="1.10.10.10">
    <property type="entry name" value="Winged helix-like DNA-binding domain superfamily/Winged helix DNA-binding domain"/>
    <property type="match status" value="1"/>
</dbReference>
<dbReference type="PROSITE" id="PS50931">
    <property type="entry name" value="HTH_LYSR"/>
    <property type="match status" value="1"/>
</dbReference>
<evidence type="ECO:0000313" key="6">
    <source>
        <dbReference type="EMBL" id="GAA3021203.1"/>
    </source>
</evidence>
<dbReference type="InterPro" id="IPR000847">
    <property type="entry name" value="LysR_HTH_N"/>
</dbReference>
<keyword evidence="4" id="KW-0804">Transcription</keyword>
<keyword evidence="2" id="KW-0805">Transcription regulation</keyword>
<sequence>MNFTKAAEELCITQPAVSQHIKILEDDYKTRFFSYKGKKLTLTTAGELFYKTLSTITYDDQLLRKELLQDSPTIDHLSFGATRTIGEFYLPDKLIHFLEEHPSIQISMNVENTTSLLEKLQKGELDFALVEGYFPKTEYSFIPYARENYICVAAFDYSFEQEPHLLEDLLNETMIVREKGSGTRDILEKNLEEKNLSLNDFHRHFEIGNIRVLKELVFNHLGITTLYEAAVTKELSRGQLRKIEIEDLQKTHDFYFVWRKNSIFSDFYRRIAQML</sequence>
<dbReference type="PRINTS" id="PR00039">
    <property type="entry name" value="HTHLYSR"/>
</dbReference>
<evidence type="ECO:0000313" key="7">
    <source>
        <dbReference type="Proteomes" id="UP001501577"/>
    </source>
</evidence>
<proteinExistence type="inferred from homology"/>
<protein>
    <submittedName>
        <fullName evidence="6">LysR family transcriptional regulator</fullName>
    </submittedName>
</protein>
<evidence type="ECO:0000259" key="5">
    <source>
        <dbReference type="PROSITE" id="PS50931"/>
    </source>
</evidence>
<reference evidence="6 7" key="1">
    <citation type="journal article" date="2019" name="Int. J. Syst. Evol. Microbiol.">
        <title>The Global Catalogue of Microorganisms (GCM) 10K type strain sequencing project: providing services to taxonomists for standard genome sequencing and annotation.</title>
        <authorList>
            <consortium name="The Broad Institute Genomics Platform"/>
            <consortium name="The Broad Institute Genome Sequencing Center for Infectious Disease"/>
            <person name="Wu L."/>
            <person name="Ma J."/>
        </authorList>
    </citation>
    <scope>NUCLEOTIDE SEQUENCE [LARGE SCALE GENOMIC DNA]</scope>
    <source>
        <strain evidence="6 7">JCM 8736</strain>
    </source>
</reference>
<evidence type="ECO:0000256" key="4">
    <source>
        <dbReference type="ARBA" id="ARBA00023163"/>
    </source>
</evidence>
<comment type="similarity">
    <text evidence="1">Belongs to the LysR transcriptional regulatory family.</text>
</comment>
<feature type="domain" description="HTH lysR-type" evidence="5">
    <location>
        <begin position="1"/>
        <end position="43"/>
    </location>
</feature>
<dbReference type="Pfam" id="PF03466">
    <property type="entry name" value="LysR_substrate"/>
    <property type="match status" value="1"/>
</dbReference>
<dbReference type="InterPro" id="IPR036390">
    <property type="entry name" value="WH_DNA-bd_sf"/>
</dbReference>
<dbReference type="InterPro" id="IPR036388">
    <property type="entry name" value="WH-like_DNA-bd_sf"/>
</dbReference>